<reference evidence="1 2" key="1">
    <citation type="submission" date="2019-08" db="EMBL/GenBank/DDBJ databases">
        <authorList>
            <person name="Karlyshev A.V."/>
        </authorList>
    </citation>
    <scope>NUCLEOTIDE SEQUENCE [LARGE SCALE GENOMIC DNA]</scope>
    <source>
        <strain evidence="1 2">Alg18-2.2</strain>
    </source>
</reference>
<keyword evidence="2" id="KW-1185">Reference proteome</keyword>
<dbReference type="PANTHER" id="PTHR47199">
    <property type="entry name" value="PHOTOSYSTEM II STABILITY/ASSEMBLY FACTOR HCF136, CHLOROPLASTIC"/>
    <property type="match status" value="1"/>
</dbReference>
<name>A0A5C8KUP9_9GAMM</name>
<protein>
    <recommendedName>
        <fullName evidence="3">Photosynthesis system II assembly factor Ycf48/Hcf136-like domain-containing protein</fullName>
    </recommendedName>
</protein>
<dbReference type="Gene3D" id="2.130.10.10">
    <property type="entry name" value="YVTN repeat-like/Quinoprotein amine dehydrogenase"/>
    <property type="match status" value="1"/>
</dbReference>
<dbReference type="OrthoDB" id="9813892at2"/>
<dbReference type="RefSeq" id="WP_147890871.1">
    <property type="nucleotide sequence ID" value="NZ_VRTS01000002.1"/>
</dbReference>
<dbReference type="SUPFAM" id="SSF50939">
    <property type="entry name" value="Sialidases"/>
    <property type="match status" value="1"/>
</dbReference>
<evidence type="ECO:0000313" key="2">
    <source>
        <dbReference type="Proteomes" id="UP000321248"/>
    </source>
</evidence>
<dbReference type="InterPro" id="IPR015943">
    <property type="entry name" value="WD40/YVTN_repeat-like_dom_sf"/>
</dbReference>
<evidence type="ECO:0000313" key="1">
    <source>
        <dbReference type="EMBL" id="TXK64951.1"/>
    </source>
</evidence>
<dbReference type="AlphaFoldDB" id="A0A5C8KUP9"/>
<accession>A0A5C8KUP9</accession>
<organism evidence="1 2">
    <name type="scientific">Alkalisalibacterium limincola</name>
    <dbReference type="NCBI Taxonomy" id="2699169"/>
    <lineage>
        <taxon>Bacteria</taxon>
        <taxon>Pseudomonadati</taxon>
        <taxon>Pseudomonadota</taxon>
        <taxon>Gammaproteobacteria</taxon>
        <taxon>Lysobacterales</taxon>
        <taxon>Lysobacteraceae</taxon>
        <taxon>Alkalisalibacterium</taxon>
    </lineage>
</organism>
<comment type="caution">
    <text evidence="1">The sequence shown here is derived from an EMBL/GenBank/DDBJ whole genome shotgun (WGS) entry which is preliminary data.</text>
</comment>
<evidence type="ECO:0008006" key="3">
    <source>
        <dbReference type="Google" id="ProtNLM"/>
    </source>
</evidence>
<dbReference type="InterPro" id="IPR036278">
    <property type="entry name" value="Sialidase_sf"/>
</dbReference>
<sequence>MLCMAVTATAAHARQPDDFGEGVAKDDPALLDAELMPRAAQSLLLDIVDGGGLFVAVGERGHVLHSSDGIEWTQAEHVPTRSTLTAVAHVDGRYWAVGHDGVILHAPSGPSHWERQRAEPLVIGGFDPEAGVPLLDVLFLDTGRGFAIGAFSLLLETTDGGASWTSRFLSEEAEDIGGDIAAGAPVDEEDPGSDEDDFIVDDDDDWNFSADDLMLDAEDDPHLNAIVRTGSGALMIAAERGTMFRSRDEGQSWERFRLPYEGSMFGVLSWEDDHVMVLGLRGNVFESFDLGDSWQRVDTGTEASLMGGLALPGGGALLVGNEGRMLWRPSGDQPFTALTYTNEEGETPVLAAPAARDDGSFILVGERGVDRTRRLD</sequence>
<proteinExistence type="predicted"/>
<dbReference type="Proteomes" id="UP000321248">
    <property type="component" value="Unassembled WGS sequence"/>
</dbReference>
<gene>
    <name evidence="1" type="ORF">FU658_03790</name>
</gene>
<dbReference type="PANTHER" id="PTHR47199:SF2">
    <property type="entry name" value="PHOTOSYSTEM II STABILITY_ASSEMBLY FACTOR HCF136, CHLOROPLASTIC"/>
    <property type="match status" value="1"/>
</dbReference>
<dbReference type="EMBL" id="VRTS01000002">
    <property type="protein sequence ID" value="TXK64951.1"/>
    <property type="molecule type" value="Genomic_DNA"/>
</dbReference>